<dbReference type="EMBL" id="EQ984789">
    <property type="protein sequence ID" value="EEF23742.1"/>
    <property type="molecule type" value="Genomic_DNA"/>
</dbReference>
<comment type="subcellular location">
    <subcellularLocation>
        <location evidence="1">Cell inner membrane</location>
    </subcellularLocation>
</comment>
<proteinExistence type="inferred from homology"/>
<gene>
    <name evidence="11" type="ORF">RCOM_1918590</name>
</gene>
<dbReference type="PANTHER" id="PTHR38831:SF1">
    <property type="entry name" value="TYPE II SECRETION SYSTEM PROTEIN K-RELATED"/>
    <property type="match status" value="1"/>
</dbReference>
<dbReference type="InterPro" id="IPR049031">
    <property type="entry name" value="T2SSK_SAM-like_1st"/>
</dbReference>
<feature type="non-terminal residue" evidence="11">
    <location>
        <position position="228"/>
    </location>
</feature>
<dbReference type="InterPro" id="IPR038072">
    <property type="entry name" value="GspK_central_sf"/>
</dbReference>
<evidence type="ECO:0000256" key="6">
    <source>
        <dbReference type="ARBA" id="ARBA00022692"/>
    </source>
</evidence>
<keyword evidence="9" id="KW-0472">Membrane</keyword>
<dbReference type="InParanoid" id="B9TK73"/>
<sequence length="228" mass="24980">MVVVLAASLGSDFLLMFRRVENQIYSEQAQAYLLGAEGVARAALVQDTLRKGPNDNLAEDWAKPQRFPTDYGWITGQLEDLEGRFNLNTLDSGTGSTNPQNRQFSEPQLVLMRLLQTLPLAEPLKPDQAQELVETITDWVDVNDTVNGLGGAESEYYARAEPPRLPANRALASPSELMWVKGMTPEIYRALAPLVTVWPPQKGAINLNTAPPAILASLNGPNVQTPLS</sequence>
<evidence type="ECO:0000313" key="11">
    <source>
        <dbReference type="EMBL" id="EEF23742.1"/>
    </source>
</evidence>
<dbReference type="InterPro" id="IPR005628">
    <property type="entry name" value="GspK"/>
</dbReference>
<protein>
    <submittedName>
        <fullName evidence="11">General secretion pathway protein K, putative</fullName>
    </submittedName>
</protein>
<keyword evidence="5" id="KW-0997">Cell inner membrane</keyword>
<feature type="domain" description="T2SS protein K first SAM-like" evidence="10">
    <location>
        <begin position="83"/>
        <end position="199"/>
    </location>
</feature>
<evidence type="ECO:0000256" key="2">
    <source>
        <dbReference type="ARBA" id="ARBA00007246"/>
    </source>
</evidence>
<keyword evidence="8" id="KW-1133">Transmembrane helix</keyword>
<evidence type="ECO:0000256" key="5">
    <source>
        <dbReference type="ARBA" id="ARBA00022519"/>
    </source>
</evidence>
<keyword evidence="3" id="KW-0813">Transport</keyword>
<dbReference type="GO" id="GO:0005886">
    <property type="term" value="C:plasma membrane"/>
    <property type="evidence" value="ECO:0007669"/>
    <property type="project" value="UniProtKB-SubCell"/>
</dbReference>
<dbReference type="PANTHER" id="PTHR38831">
    <property type="entry name" value="TYPE II SECRETION SYSTEM PROTEIN K"/>
    <property type="match status" value="1"/>
</dbReference>
<organism evidence="11 12">
    <name type="scientific">Ricinus communis</name>
    <name type="common">Castor bean</name>
    <dbReference type="NCBI Taxonomy" id="3988"/>
    <lineage>
        <taxon>Eukaryota</taxon>
        <taxon>Viridiplantae</taxon>
        <taxon>Streptophyta</taxon>
        <taxon>Embryophyta</taxon>
        <taxon>Tracheophyta</taxon>
        <taxon>Spermatophyta</taxon>
        <taxon>Magnoliopsida</taxon>
        <taxon>eudicotyledons</taxon>
        <taxon>Gunneridae</taxon>
        <taxon>Pentapetalae</taxon>
        <taxon>rosids</taxon>
        <taxon>fabids</taxon>
        <taxon>Malpighiales</taxon>
        <taxon>Euphorbiaceae</taxon>
        <taxon>Acalyphoideae</taxon>
        <taxon>Acalypheae</taxon>
        <taxon>Ricinus</taxon>
    </lineage>
</organism>
<evidence type="ECO:0000256" key="4">
    <source>
        <dbReference type="ARBA" id="ARBA00022475"/>
    </source>
</evidence>
<evidence type="ECO:0000256" key="9">
    <source>
        <dbReference type="ARBA" id="ARBA00023136"/>
    </source>
</evidence>
<reference evidence="12" key="1">
    <citation type="journal article" date="2010" name="Nat. Biotechnol.">
        <title>Draft genome sequence of the oilseed species Ricinus communis.</title>
        <authorList>
            <person name="Chan A.P."/>
            <person name="Crabtree J."/>
            <person name="Zhao Q."/>
            <person name="Lorenzi H."/>
            <person name="Orvis J."/>
            <person name="Puiu D."/>
            <person name="Melake-Berhan A."/>
            <person name="Jones K.M."/>
            <person name="Redman J."/>
            <person name="Chen G."/>
            <person name="Cahoon E.B."/>
            <person name="Gedil M."/>
            <person name="Stanke M."/>
            <person name="Haas B.J."/>
            <person name="Wortman J.R."/>
            <person name="Fraser-Liggett C.M."/>
            <person name="Ravel J."/>
            <person name="Rabinowicz P.D."/>
        </authorList>
    </citation>
    <scope>NUCLEOTIDE SEQUENCE [LARGE SCALE GENOMIC DNA]</scope>
    <source>
        <strain evidence="12">cv. Hale</strain>
    </source>
</reference>
<comment type="similarity">
    <text evidence="2">Belongs to the GSP K family.</text>
</comment>
<dbReference type="InterPro" id="IPR045584">
    <property type="entry name" value="Pilin-like"/>
</dbReference>
<evidence type="ECO:0000259" key="10">
    <source>
        <dbReference type="Pfam" id="PF21687"/>
    </source>
</evidence>
<keyword evidence="7" id="KW-0653">Protein transport</keyword>
<accession>B9TK73</accession>
<dbReference type="AlphaFoldDB" id="B9TK73"/>
<keyword evidence="6" id="KW-0812">Transmembrane</keyword>
<dbReference type="SUPFAM" id="SSF158544">
    <property type="entry name" value="GspK insert domain-like"/>
    <property type="match status" value="1"/>
</dbReference>
<dbReference type="Proteomes" id="UP000008311">
    <property type="component" value="Unassembled WGS sequence"/>
</dbReference>
<dbReference type="SUPFAM" id="SSF54523">
    <property type="entry name" value="Pili subunits"/>
    <property type="match status" value="1"/>
</dbReference>
<dbReference type="NCBIfam" id="NF037980">
    <property type="entry name" value="T2SS_GspK"/>
    <property type="match status" value="1"/>
</dbReference>
<keyword evidence="4" id="KW-1003">Cell membrane</keyword>
<evidence type="ECO:0000256" key="8">
    <source>
        <dbReference type="ARBA" id="ARBA00022989"/>
    </source>
</evidence>
<dbReference type="Gene3D" id="1.10.40.60">
    <property type="entry name" value="EpsJ-like"/>
    <property type="match status" value="1"/>
</dbReference>
<dbReference type="GO" id="GO:0009306">
    <property type="term" value="P:protein secretion"/>
    <property type="evidence" value="ECO:0007669"/>
    <property type="project" value="InterPro"/>
</dbReference>
<evidence type="ECO:0000313" key="12">
    <source>
        <dbReference type="Proteomes" id="UP000008311"/>
    </source>
</evidence>
<evidence type="ECO:0000256" key="7">
    <source>
        <dbReference type="ARBA" id="ARBA00022927"/>
    </source>
</evidence>
<evidence type="ECO:0000256" key="1">
    <source>
        <dbReference type="ARBA" id="ARBA00004533"/>
    </source>
</evidence>
<evidence type="ECO:0000256" key="3">
    <source>
        <dbReference type="ARBA" id="ARBA00022448"/>
    </source>
</evidence>
<dbReference type="Pfam" id="PF21687">
    <property type="entry name" value="T2SSK_1st"/>
    <property type="match status" value="1"/>
</dbReference>
<keyword evidence="12" id="KW-1185">Reference proteome</keyword>
<name>B9TK73_RICCO</name>